<organism evidence="6 7">
    <name type="scientific">Fundulus heteroclitus</name>
    <name type="common">Killifish</name>
    <name type="synonym">Mummichog</name>
    <dbReference type="NCBI Taxonomy" id="8078"/>
    <lineage>
        <taxon>Eukaryota</taxon>
        <taxon>Metazoa</taxon>
        <taxon>Chordata</taxon>
        <taxon>Craniata</taxon>
        <taxon>Vertebrata</taxon>
        <taxon>Euteleostomi</taxon>
        <taxon>Actinopterygii</taxon>
        <taxon>Neopterygii</taxon>
        <taxon>Teleostei</taxon>
        <taxon>Neoteleostei</taxon>
        <taxon>Acanthomorphata</taxon>
        <taxon>Ovalentaria</taxon>
        <taxon>Atherinomorphae</taxon>
        <taxon>Cyprinodontiformes</taxon>
        <taxon>Fundulidae</taxon>
        <taxon>Fundulus</taxon>
    </lineage>
</organism>
<reference evidence="6" key="1">
    <citation type="submission" date="2025-08" db="UniProtKB">
        <authorList>
            <consortium name="Ensembl"/>
        </authorList>
    </citation>
    <scope>IDENTIFICATION</scope>
</reference>
<dbReference type="InterPro" id="IPR029034">
    <property type="entry name" value="Cystine-knot_cytokine"/>
</dbReference>
<dbReference type="GO" id="GO:0005615">
    <property type="term" value="C:extracellular space"/>
    <property type="evidence" value="ECO:0007669"/>
    <property type="project" value="UniProtKB-KW"/>
</dbReference>
<keyword evidence="4" id="KW-0964">Secreted</keyword>
<sequence>NLWRCSEIFSRADRQPPDPRRSDCVTEEQLRSREDRFVRRSKVYSVNAQSGNRTCAQVVEEMRKDPRRFTEQSRRSLSPWEYKVDRDVERIPPEISMAQCLCEGCIINLREDHSYNSVMVKTQMTVLKRKPCPGDPKKYVVKKEIISVPVACTCVKPSYSQ</sequence>
<dbReference type="Gene3D" id="2.10.90.10">
    <property type="entry name" value="Cystine-knot cytokines"/>
    <property type="match status" value="1"/>
</dbReference>
<dbReference type="Ensembl" id="ENSFHET00000016635.1">
    <property type="protein sequence ID" value="ENSFHEP00000027685.1"/>
    <property type="gene ID" value="ENSFHEG00000011318.1"/>
</dbReference>
<keyword evidence="7" id="KW-1185">Reference proteome</keyword>
<evidence type="ECO:0000256" key="2">
    <source>
        <dbReference type="ARBA" id="ARBA00007236"/>
    </source>
</evidence>
<dbReference type="InterPro" id="IPR010345">
    <property type="entry name" value="IL-17_fam"/>
</dbReference>
<name>A0A3Q2UBS6_FUNHE</name>
<reference evidence="6" key="2">
    <citation type="submission" date="2025-09" db="UniProtKB">
        <authorList>
            <consortium name="Ensembl"/>
        </authorList>
    </citation>
    <scope>IDENTIFICATION</scope>
</reference>
<evidence type="ECO:0000256" key="4">
    <source>
        <dbReference type="ARBA" id="ARBA00022525"/>
    </source>
</evidence>
<evidence type="ECO:0000313" key="6">
    <source>
        <dbReference type="Ensembl" id="ENSFHEP00000027685.1"/>
    </source>
</evidence>
<dbReference type="GeneTree" id="ENSGT00940000166375"/>
<accession>A0A3Q2UBS6</accession>
<dbReference type="GO" id="GO:0005125">
    <property type="term" value="F:cytokine activity"/>
    <property type="evidence" value="ECO:0007669"/>
    <property type="project" value="UniProtKB-KW"/>
</dbReference>
<comment type="subcellular location">
    <subcellularLocation>
        <location evidence="1">Secreted</location>
    </subcellularLocation>
</comment>
<evidence type="ECO:0000313" key="7">
    <source>
        <dbReference type="Proteomes" id="UP000265000"/>
    </source>
</evidence>
<dbReference type="Pfam" id="PF06083">
    <property type="entry name" value="IL17"/>
    <property type="match status" value="1"/>
</dbReference>
<comment type="similarity">
    <text evidence="2">Belongs to the IL-17 family.</text>
</comment>
<dbReference type="InterPro" id="IPR020440">
    <property type="entry name" value="IL-17_chr"/>
</dbReference>
<dbReference type="AlphaFoldDB" id="A0A3Q2UBS6"/>
<evidence type="ECO:0000256" key="3">
    <source>
        <dbReference type="ARBA" id="ARBA00022514"/>
    </source>
</evidence>
<proteinExistence type="inferred from homology"/>
<dbReference type="GO" id="GO:0006954">
    <property type="term" value="P:inflammatory response"/>
    <property type="evidence" value="ECO:0007669"/>
    <property type="project" value="InterPro"/>
</dbReference>
<protein>
    <recommendedName>
        <fullName evidence="8">Interleukin-17C</fullName>
    </recommendedName>
</protein>
<evidence type="ECO:0000256" key="5">
    <source>
        <dbReference type="ARBA" id="ARBA00022729"/>
    </source>
</evidence>
<evidence type="ECO:0008006" key="8">
    <source>
        <dbReference type="Google" id="ProtNLM"/>
    </source>
</evidence>
<dbReference type="STRING" id="8078.ENSFHEP00000027685"/>
<evidence type="ECO:0000256" key="1">
    <source>
        <dbReference type="ARBA" id="ARBA00004613"/>
    </source>
</evidence>
<dbReference type="PRINTS" id="PR01932">
    <property type="entry name" value="INTRLEUKIN17"/>
</dbReference>
<keyword evidence="3" id="KW-0202">Cytokine</keyword>
<dbReference type="Proteomes" id="UP000265000">
    <property type="component" value="Unplaced"/>
</dbReference>
<keyword evidence="5" id="KW-0732">Signal</keyword>
<dbReference type="SUPFAM" id="SSF57501">
    <property type="entry name" value="Cystine-knot cytokines"/>
    <property type="match status" value="1"/>
</dbReference>